<gene>
    <name evidence="2" type="ORF">B0H16DRAFT_1691044</name>
</gene>
<evidence type="ECO:0000313" key="3">
    <source>
        <dbReference type="Proteomes" id="UP001215598"/>
    </source>
</evidence>
<keyword evidence="3" id="KW-1185">Reference proteome</keyword>
<proteinExistence type="predicted"/>
<evidence type="ECO:0000256" key="1">
    <source>
        <dbReference type="SAM" id="MobiDB-lite"/>
    </source>
</evidence>
<comment type="caution">
    <text evidence="2">The sequence shown here is derived from an EMBL/GenBank/DDBJ whole genome shotgun (WGS) entry which is preliminary data.</text>
</comment>
<dbReference type="AlphaFoldDB" id="A0AAD7IXW3"/>
<sequence length="258" mass="29636">MIEAQRGHDRCVVSGTKRDSGGDRKFIGVEVEGKKDEEPKRTFFRGLRGGEKLQEASYNKQEKGIEQSGKAGCKAGEEEVLHKKGTKATEYGNEARSARCVVTRPNDGAIKLEFWVTEESLGIIAKVWKNCRRKALRKHWFEGLRMKRSIRLKRRLEKRFDLKDAEILTRKSPKENGLRQILRPEHQDSDGMEGSSGVWRCKFWDMRRLRRLCKAREQLGAERKVERCGDVAQTFLLKCRPNVETTSKKGLVNSSTNI</sequence>
<evidence type="ECO:0000313" key="2">
    <source>
        <dbReference type="EMBL" id="KAJ7752659.1"/>
    </source>
</evidence>
<reference evidence="2" key="1">
    <citation type="submission" date="2023-03" db="EMBL/GenBank/DDBJ databases">
        <title>Massive genome expansion in bonnet fungi (Mycena s.s.) driven by repeated elements and novel gene families across ecological guilds.</title>
        <authorList>
            <consortium name="Lawrence Berkeley National Laboratory"/>
            <person name="Harder C.B."/>
            <person name="Miyauchi S."/>
            <person name="Viragh M."/>
            <person name="Kuo A."/>
            <person name="Thoen E."/>
            <person name="Andreopoulos B."/>
            <person name="Lu D."/>
            <person name="Skrede I."/>
            <person name="Drula E."/>
            <person name="Henrissat B."/>
            <person name="Morin E."/>
            <person name="Kohler A."/>
            <person name="Barry K."/>
            <person name="LaButti K."/>
            <person name="Morin E."/>
            <person name="Salamov A."/>
            <person name="Lipzen A."/>
            <person name="Mereny Z."/>
            <person name="Hegedus B."/>
            <person name="Baldrian P."/>
            <person name="Stursova M."/>
            <person name="Weitz H."/>
            <person name="Taylor A."/>
            <person name="Grigoriev I.V."/>
            <person name="Nagy L.G."/>
            <person name="Martin F."/>
            <person name="Kauserud H."/>
        </authorList>
    </citation>
    <scope>NUCLEOTIDE SEQUENCE</scope>
    <source>
        <strain evidence="2">CBHHK182m</strain>
    </source>
</reference>
<organism evidence="2 3">
    <name type="scientific">Mycena metata</name>
    <dbReference type="NCBI Taxonomy" id="1033252"/>
    <lineage>
        <taxon>Eukaryota</taxon>
        <taxon>Fungi</taxon>
        <taxon>Dikarya</taxon>
        <taxon>Basidiomycota</taxon>
        <taxon>Agaricomycotina</taxon>
        <taxon>Agaricomycetes</taxon>
        <taxon>Agaricomycetidae</taxon>
        <taxon>Agaricales</taxon>
        <taxon>Marasmiineae</taxon>
        <taxon>Mycenaceae</taxon>
        <taxon>Mycena</taxon>
    </lineage>
</organism>
<dbReference type="Proteomes" id="UP001215598">
    <property type="component" value="Unassembled WGS sequence"/>
</dbReference>
<name>A0AAD7IXW3_9AGAR</name>
<protein>
    <submittedName>
        <fullName evidence="2">Uncharacterized protein</fullName>
    </submittedName>
</protein>
<dbReference type="EMBL" id="JARKIB010000058">
    <property type="protein sequence ID" value="KAJ7752659.1"/>
    <property type="molecule type" value="Genomic_DNA"/>
</dbReference>
<accession>A0AAD7IXW3</accession>
<feature type="region of interest" description="Disordered" evidence="1">
    <location>
        <begin position="1"/>
        <end position="24"/>
    </location>
</feature>